<sequence length="180" mass="19551">MFRAGSQSERPAWPAGSPPARSAFTLPRLGSIRTHEPTSKLLDRIQAGTARILSATVRHERGRWLASFQVETARKITRIARPDAAVGIDLGVRHLAVLVPEWPETRTRLTCRSPVEPTVRPAANAPAGTSAEAGGQMAQACRIRGRRKRETVVRMPTRNSRSGDTATDLSGGNARNAESR</sequence>
<name>A0ABQ2WZ31_9ACTN</name>
<comment type="caution">
    <text evidence="2">The sequence shown here is derived from an EMBL/GenBank/DDBJ whole genome shotgun (WGS) entry which is preliminary data.</text>
</comment>
<accession>A0ABQ2WZ31</accession>
<dbReference type="EMBL" id="BMWC01000001">
    <property type="protein sequence ID" value="GGW82400.1"/>
    <property type="molecule type" value="Genomic_DNA"/>
</dbReference>
<feature type="region of interest" description="Disordered" evidence="1">
    <location>
        <begin position="117"/>
        <end position="180"/>
    </location>
</feature>
<evidence type="ECO:0000256" key="1">
    <source>
        <dbReference type="SAM" id="MobiDB-lite"/>
    </source>
</evidence>
<feature type="region of interest" description="Disordered" evidence="1">
    <location>
        <begin position="1"/>
        <end position="22"/>
    </location>
</feature>
<protein>
    <recommendedName>
        <fullName evidence="4">Transposase</fullName>
    </recommendedName>
</protein>
<keyword evidence="3" id="KW-1185">Reference proteome</keyword>
<organism evidence="2 3">
    <name type="scientific">Streptomyces lomondensis</name>
    <dbReference type="NCBI Taxonomy" id="68229"/>
    <lineage>
        <taxon>Bacteria</taxon>
        <taxon>Bacillati</taxon>
        <taxon>Actinomycetota</taxon>
        <taxon>Actinomycetes</taxon>
        <taxon>Kitasatosporales</taxon>
        <taxon>Streptomycetaceae</taxon>
        <taxon>Streptomyces</taxon>
    </lineage>
</organism>
<feature type="compositionally biased region" description="Polar residues" evidence="1">
    <location>
        <begin position="157"/>
        <end position="170"/>
    </location>
</feature>
<proteinExistence type="predicted"/>
<evidence type="ECO:0000313" key="2">
    <source>
        <dbReference type="EMBL" id="GGW82400.1"/>
    </source>
</evidence>
<gene>
    <name evidence="2" type="ORF">GCM10010383_08290</name>
</gene>
<dbReference type="Proteomes" id="UP000617743">
    <property type="component" value="Unassembled WGS sequence"/>
</dbReference>
<evidence type="ECO:0008006" key="4">
    <source>
        <dbReference type="Google" id="ProtNLM"/>
    </source>
</evidence>
<reference evidence="3" key="1">
    <citation type="journal article" date="2019" name="Int. J. Syst. Evol. Microbiol.">
        <title>The Global Catalogue of Microorganisms (GCM) 10K type strain sequencing project: providing services to taxonomists for standard genome sequencing and annotation.</title>
        <authorList>
            <consortium name="The Broad Institute Genomics Platform"/>
            <consortium name="The Broad Institute Genome Sequencing Center for Infectious Disease"/>
            <person name="Wu L."/>
            <person name="Ma J."/>
        </authorList>
    </citation>
    <scope>NUCLEOTIDE SEQUENCE [LARGE SCALE GENOMIC DNA]</scope>
    <source>
        <strain evidence="3">JCM 4866</strain>
    </source>
</reference>
<evidence type="ECO:0000313" key="3">
    <source>
        <dbReference type="Proteomes" id="UP000617743"/>
    </source>
</evidence>